<keyword evidence="4 5" id="KW-0378">Hydrolase</keyword>
<keyword evidence="2 5" id="KW-0540">Nuclease</keyword>
<evidence type="ECO:0000259" key="6">
    <source>
        <dbReference type="Pfam" id="PF01850"/>
    </source>
</evidence>
<sequence>MSKPVLIDTSVLVAAVRQSEAAHRVCLQALSAVPVPLPTTWPVLAETLYLLRRERLAVAGVINLVRRGIIRIEPLEPTFLDWYEGFAATYSDREVDLADGSLVHVAERLKTNAILTLDRRDFSVYRIPGGGAFRILPEPM</sequence>
<dbReference type="Gene3D" id="3.40.50.1010">
    <property type="entry name" value="5'-nuclease"/>
    <property type="match status" value="1"/>
</dbReference>
<comment type="caution">
    <text evidence="7">The sequence shown here is derived from an EMBL/GenBank/DDBJ whole genome shotgun (WGS) entry which is preliminary data.</text>
</comment>
<comment type="cofactor">
    <cofactor evidence="5">
        <name>Mg(2+)</name>
        <dbReference type="ChEBI" id="CHEBI:18420"/>
    </cofactor>
</comment>
<evidence type="ECO:0000256" key="2">
    <source>
        <dbReference type="ARBA" id="ARBA00022722"/>
    </source>
</evidence>
<dbReference type="RefSeq" id="WP_171184900.1">
    <property type="nucleotide sequence ID" value="NZ_WTPX01000027.1"/>
</dbReference>
<dbReference type="EMBL" id="WTPX01000027">
    <property type="protein sequence ID" value="NNJ25180.1"/>
    <property type="molecule type" value="Genomic_DNA"/>
</dbReference>
<dbReference type="SUPFAM" id="SSF88723">
    <property type="entry name" value="PIN domain-like"/>
    <property type="match status" value="1"/>
</dbReference>
<dbReference type="EC" id="3.1.-.-" evidence="5"/>
<dbReference type="Pfam" id="PF01850">
    <property type="entry name" value="PIN"/>
    <property type="match status" value="1"/>
</dbReference>
<organism evidence="7 8">
    <name type="scientific">Alienimonas chondri</name>
    <dbReference type="NCBI Taxonomy" id="2681879"/>
    <lineage>
        <taxon>Bacteria</taxon>
        <taxon>Pseudomonadati</taxon>
        <taxon>Planctomycetota</taxon>
        <taxon>Planctomycetia</taxon>
        <taxon>Planctomycetales</taxon>
        <taxon>Planctomycetaceae</taxon>
        <taxon>Alienimonas</taxon>
    </lineage>
</organism>
<comment type="function">
    <text evidence="5">Toxic component of a toxin-antitoxin (TA) system. An RNase.</text>
</comment>
<proteinExistence type="inferred from homology"/>
<evidence type="ECO:0000313" key="7">
    <source>
        <dbReference type="EMBL" id="NNJ25180.1"/>
    </source>
</evidence>
<dbReference type="Proteomes" id="UP000609651">
    <property type="component" value="Unassembled WGS sequence"/>
</dbReference>
<name>A0ABX1VAQ6_9PLAN</name>
<dbReference type="InterPro" id="IPR029060">
    <property type="entry name" value="PIN-like_dom_sf"/>
</dbReference>
<dbReference type="HAMAP" id="MF_00265">
    <property type="entry name" value="VapC_Nob1"/>
    <property type="match status" value="1"/>
</dbReference>
<evidence type="ECO:0000256" key="5">
    <source>
        <dbReference type="HAMAP-Rule" id="MF_00265"/>
    </source>
</evidence>
<keyword evidence="3 5" id="KW-0479">Metal-binding</keyword>
<keyword evidence="5" id="KW-0800">Toxin</keyword>
<comment type="similarity">
    <text evidence="5">Belongs to the PINc/VapC protein family.</text>
</comment>
<reference evidence="7 8" key="1">
    <citation type="journal article" date="2020" name="Syst. Appl. Microbiol.">
        <title>Alienimonas chondri sp. nov., a novel planctomycete isolated from the biofilm of the red alga Chondrus crispus.</title>
        <authorList>
            <person name="Vitorino I."/>
            <person name="Albuquerque L."/>
            <person name="Wiegand S."/>
            <person name="Kallscheuer N."/>
            <person name="da Costa M.S."/>
            <person name="Lobo-da-Cunha A."/>
            <person name="Jogler C."/>
            <person name="Lage O.M."/>
        </authorList>
    </citation>
    <scope>NUCLEOTIDE SEQUENCE [LARGE SCALE GENOMIC DNA]</scope>
    <source>
        <strain evidence="7 8">LzC2</strain>
    </source>
</reference>
<accession>A0ABX1VAQ6</accession>
<evidence type="ECO:0000256" key="3">
    <source>
        <dbReference type="ARBA" id="ARBA00022723"/>
    </source>
</evidence>
<dbReference type="InterPro" id="IPR022907">
    <property type="entry name" value="VapC_family"/>
</dbReference>
<feature type="binding site" evidence="5">
    <location>
        <position position="8"/>
    </location>
    <ligand>
        <name>Mg(2+)</name>
        <dbReference type="ChEBI" id="CHEBI:18420"/>
    </ligand>
</feature>
<evidence type="ECO:0000256" key="1">
    <source>
        <dbReference type="ARBA" id="ARBA00022649"/>
    </source>
</evidence>
<evidence type="ECO:0000256" key="4">
    <source>
        <dbReference type="ARBA" id="ARBA00022801"/>
    </source>
</evidence>
<keyword evidence="8" id="KW-1185">Reference proteome</keyword>
<keyword evidence="5" id="KW-0460">Magnesium</keyword>
<protein>
    <recommendedName>
        <fullName evidence="5">Ribonuclease VapC</fullName>
        <shortName evidence="5">RNase VapC</shortName>
        <ecNumber evidence="5">3.1.-.-</ecNumber>
    </recommendedName>
    <alternativeName>
        <fullName evidence="5">Toxin VapC</fullName>
    </alternativeName>
</protein>
<evidence type="ECO:0000313" key="8">
    <source>
        <dbReference type="Proteomes" id="UP000609651"/>
    </source>
</evidence>
<dbReference type="InterPro" id="IPR002716">
    <property type="entry name" value="PIN_dom"/>
</dbReference>
<gene>
    <name evidence="5" type="primary">vapC</name>
    <name evidence="7" type="ORF">LzC2_12480</name>
</gene>
<feature type="binding site" evidence="5">
    <location>
        <position position="99"/>
    </location>
    <ligand>
        <name>Mg(2+)</name>
        <dbReference type="ChEBI" id="CHEBI:18420"/>
    </ligand>
</feature>
<keyword evidence="1 5" id="KW-1277">Toxin-antitoxin system</keyword>
<dbReference type="GO" id="GO:0016787">
    <property type="term" value="F:hydrolase activity"/>
    <property type="evidence" value="ECO:0007669"/>
    <property type="project" value="UniProtKB-KW"/>
</dbReference>
<feature type="domain" description="PIN" evidence="6">
    <location>
        <begin position="5"/>
        <end position="123"/>
    </location>
</feature>